<reference evidence="3 4" key="1">
    <citation type="submission" date="2016-11" db="EMBL/GenBank/DDBJ databases">
        <authorList>
            <person name="Jaros S."/>
            <person name="Januszkiewicz K."/>
            <person name="Wedrychowicz H."/>
        </authorList>
    </citation>
    <scope>NUCLEOTIDE SEQUENCE [LARGE SCALE GENOMIC DNA]</scope>
    <source>
        <strain evidence="3 4">DSM 28715</strain>
    </source>
</reference>
<keyword evidence="2" id="KW-0732">Signal</keyword>
<dbReference type="EMBL" id="FQXB01000002">
    <property type="protein sequence ID" value="SHH02016.1"/>
    <property type="molecule type" value="Genomic_DNA"/>
</dbReference>
<organism evidence="3 4">
    <name type="scientific">Cognatiyoonia sediminum</name>
    <dbReference type="NCBI Taxonomy" id="1508389"/>
    <lineage>
        <taxon>Bacteria</taxon>
        <taxon>Pseudomonadati</taxon>
        <taxon>Pseudomonadota</taxon>
        <taxon>Alphaproteobacteria</taxon>
        <taxon>Rhodobacterales</taxon>
        <taxon>Paracoccaceae</taxon>
        <taxon>Cognatiyoonia</taxon>
    </lineage>
</organism>
<name>A0A1M5PJL8_9RHOB</name>
<protein>
    <recommendedName>
        <fullName evidence="5">Peptidase propeptide and YPEB domain-containing protein</fullName>
    </recommendedName>
</protein>
<feature type="region of interest" description="Disordered" evidence="1">
    <location>
        <begin position="85"/>
        <end position="121"/>
    </location>
</feature>
<proteinExistence type="predicted"/>
<feature type="chain" id="PRO_5012793474" description="Peptidase propeptide and YPEB domain-containing protein" evidence="2">
    <location>
        <begin position="22"/>
        <end position="121"/>
    </location>
</feature>
<dbReference type="RefSeq" id="WP_165611597.1">
    <property type="nucleotide sequence ID" value="NZ_FQXB01000002.1"/>
</dbReference>
<evidence type="ECO:0000256" key="1">
    <source>
        <dbReference type="SAM" id="MobiDB-lite"/>
    </source>
</evidence>
<dbReference type="Proteomes" id="UP000184074">
    <property type="component" value="Unassembled WGS sequence"/>
</dbReference>
<feature type="signal peptide" evidence="2">
    <location>
        <begin position="1"/>
        <end position="21"/>
    </location>
</feature>
<dbReference type="AlphaFoldDB" id="A0A1M5PJL8"/>
<evidence type="ECO:0008006" key="5">
    <source>
        <dbReference type="Google" id="ProtNLM"/>
    </source>
</evidence>
<accession>A0A1M5PJL8</accession>
<sequence length="121" mass="13507">MNHLLTTTAISMILTATGATAATIEEQVKTELLSRGYEEIEVQNANDRVAVAAVRNTVVLEIVYDALTGEVLVHHVEELDVEELSEADVFDLLDEDDEDEDDDEDDEDDEVEDDDDDDHDE</sequence>
<dbReference type="STRING" id="1508389.SAMN05444003_1683"/>
<evidence type="ECO:0000313" key="4">
    <source>
        <dbReference type="Proteomes" id="UP000184074"/>
    </source>
</evidence>
<evidence type="ECO:0000313" key="3">
    <source>
        <dbReference type="EMBL" id="SHH02016.1"/>
    </source>
</evidence>
<gene>
    <name evidence="3" type="ORF">SAMN05444003_1683</name>
</gene>
<evidence type="ECO:0000256" key="2">
    <source>
        <dbReference type="SAM" id="SignalP"/>
    </source>
</evidence>
<keyword evidence="4" id="KW-1185">Reference proteome</keyword>